<evidence type="ECO:0000313" key="1">
    <source>
        <dbReference type="EMBL" id="QSG12633.1"/>
    </source>
</evidence>
<dbReference type="AlphaFoldDB" id="A0A897NP19"/>
<dbReference type="GeneID" id="68861750"/>
<protein>
    <submittedName>
        <fullName evidence="1">Arylsulfatase A or related enzyme</fullName>
    </submittedName>
</protein>
<dbReference type="InterPro" id="IPR017850">
    <property type="entry name" value="Alkaline_phosphatase_core_sf"/>
</dbReference>
<dbReference type="EMBL" id="CP064789">
    <property type="protein sequence ID" value="QSG12633.1"/>
    <property type="molecule type" value="Genomic_DNA"/>
</dbReference>
<dbReference type="Gene3D" id="3.40.720.10">
    <property type="entry name" value="Alkaline Phosphatase, subunit A"/>
    <property type="match status" value="1"/>
</dbReference>
<sequence length="301" mass="34645">MSLQDFVEKSRHQYKRQGLSVLPAITSDFVFSAMSRVPVLPRLGTNIFDRDWDVLLILDACRLDQFRRVVDEEADSIWSVGSSSNEWMDHTFSHPATQETAYVTGNPFTNEHDSDQFAALDELWKTHWDDENDTMPPEPISRHVISRHREGYERVVGHYMQPHYPFIGKNTEVTGRGMGWEMVNEDADTDNLALWDQFLYGVRNDIDEVWDAYDDNLRYVWSEVERVTSNVSGTVIVTADHGNALGEFGMWGHKPGMPHPKMRRVPWVKFECEDSGDEVEAETGAEVTDNVNERLEVLGYK</sequence>
<gene>
    <name evidence="1" type="ORF">HSBGL_2226</name>
</gene>
<proteinExistence type="predicted"/>
<dbReference type="Proteomes" id="UP000663305">
    <property type="component" value="Chromosome"/>
</dbReference>
<organism evidence="1 2">
    <name type="scientific">Halapricum desulfuricans</name>
    <dbReference type="NCBI Taxonomy" id="2841257"/>
    <lineage>
        <taxon>Archaea</taxon>
        <taxon>Methanobacteriati</taxon>
        <taxon>Methanobacteriota</taxon>
        <taxon>Stenosarchaea group</taxon>
        <taxon>Halobacteria</taxon>
        <taxon>Halobacteriales</taxon>
        <taxon>Haloarculaceae</taxon>
        <taxon>Halapricum</taxon>
    </lineage>
</organism>
<evidence type="ECO:0000313" key="2">
    <source>
        <dbReference type="Proteomes" id="UP000663305"/>
    </source>
</evidence>
<name>A0A897NP19_9EURY</name>
<dbReference type="SUPFAM" id="SSF53649">
    <property type="entry name" value="Alkaline phosphatase-like"/>
    <property type="match status" value="1"/>
</dbReference>
<dbReference type="RefSeq" id="WP_229124528.1">
    <property type="nucleotide sequence ID" value="NZ_CP064789.1"/>
</dbReference>
<reference evidence="1" key="1">
    <citation type="submission" date="2020-11" db="EMBL/GenBank/DDBJ databases">
        <title>Carbohydrate-dependent, anaerobic sulfur respiration: A novel catabolism in halophilic archaea.</title>
        <authorList>
            <person name="Sorokin D.Y."/>
            <person name="Messina E."/>
            <person name="Smedile F."/>
            <person name="La Cono V."/>
            <person name="Hallsworth J.E."/>
            <person name="Yakimov M.M."/>
        </authorList>
    </citation>
    <scope>NUCLEOTIDE SEQUENCE</scope>
    <source>
        <strain evidence="1">HSR-Bgl</strain>
    </source>
</reference>
<accession>A0A897NP19</accession>